<sequence>MNATAPICAYVLGTICAGVGLNCIRDPAAEMPRFGLPMDNADLRKGAQSRLQGASPLVYVKGRGEFGVGIALLALQYQDNKPAVTTMAAVIALMGISDALIVWFNSGNKMRHKALGHGCFGAIFAAWAIARAGLF</sequence>
<protein>
    <submittedName>
        <fullName evidence="1">Uncharacterized protein</fullName>
    </submittedName>
</protein>
<comment type="caution">
    <text evidence="1">The sequence shown here is derived from an EMBL/GenBank/DDBJ whole genome shotgun (WGS) entry which is preliminary data.</text>
</comment>
<dbReference type="EMBL" id="JANRMS010000297">
    <property type="protein sequence ID" value="KAJ3542383.1"/>
    <property type="molecule type" value="Genomic_DNA"/>
</dbReference>
<evidence type="ECO:0000313" key="1">
    <source>
        <dbReference type="EMBL" id="KAJ3542383.1"/>
    </source>
</evidence>
<proteinExistence type="predicted"/>
<dbReference type="Proteomes" id="UP001148629">
    <property type="component" value="Unassembled WGS sequence"/>
</dbReference>
<gene>
    <name evidence="1" type="ORF">NM208_g4127</name>
</gene>
<reference evidence="1" key="1">
    <citation type="submission" date="2022-08" db="EMBL/GenBank/DDBJ databases">
        <title>Genome Sequence of Fusarium decemcellulare.</title>
        <authorList>
            <person name="Buettner E."/>
        </authorList>
    </citation>
    <scope>NUCLEOTIDE SEQUENCE</scope>
    <source>
        <strain evidence="1">Babe19</strain>
    </source>
</reference>
<keyword evidence="2" id="KW-1185">Reference proteome</keyword>
<accession>A0ACC1SLR7</accession>
<organism evidence="1 2">
    <name type="scientific">Fusarium decemcellulare</name>
    <dbReference type="NCBI Taxonomy" id="57161"/>
    <lineage>
        <taxon>Eukaryota</taxon>
        <taxon>Fungi</taxon>
        <taxon>Dikarya</taxon>
        <taxon>Ascomycota</taxon>
        <taxon>Pezizomycotina</taxon>
        <taxon>Sordariomycetes</taxon>
        <taxon>Hypocreomycetidae</taxon>
        <taxon>Hypocreales</taxon>
        <taxon>Nectriaceae</taxon>
        <taxon>Fusarium</taxon>
        <taxon>Fusarium decemcellulare species complex</taxon>
    </lineage>
</organism>
<name>A0ACC1SLR7_9HYPO</name>
<evidence type="ECO:0000313" key="2">
    <source>
        <dbReference type="Proteomes" id="UP001148629"/>
    </source>
</evidence>